<keyword evidence="7" id="KW-0067">ATP-binding</keyword>
<evidence type="ECO:0000256" key="2">
    <source>
        <dbReference type="ARBA" id="ARBA00004496"/>
    </source>
</evidence>
<evidence type="ECO:0000256" key="8">
    <source>
        <dbReference type="ARBA" id="ARBA00023242"/>
    </source>
</evidence>
<evidence type="ECO:0000256" key="6">
    <source>
        <dbReference type="ARBA" id="ARBA00022777"/>
    </source>
</evidence>
<dbReference type="Gene3D" id="3.40.50.300">
    <property type="entry name" value="P-loop containing nucleotide triphosphate hydrolases"/>
    <property type="match status" value="1"/>
</dbReference>
<dbReference type="EMBL" id="KZ613913">
    <property type="protein sequence ID" value="PMD50171.1"/>
    <property type="molecule type" value="Genomic_DNA"/>
</dbReference>
<organism evidence="12 13">
    <name type="scientific">Hyaloscypha bicolor E</name>
    <dbReference type="NCBI Taxonomy" id="1095630"/>
    <lineage>
        <taxon>Eukaryota</taxon>
        <taxon>Fungi</taxon>
        <taxon>Dikarya</taxon>
        <taxon>Ascomycota</taxon>
        <taxon>Pezizomycotina</taxon>
        <taxon>Leotiomycetes</taxon>
        <taxon>Helotiales</taxon>
        <taxon>Hyaloscyphaceae</taxon>
        <taxon>Hyaloscypha</taxon>
        <taxon>Hyaloscypha bicolor</taxon>
    </lineage>
</organism>
<dbReference type="FunFam" id="3.40.50.300:FF:001691">
    <property type="entry name" value="Probable ATP-dependent kinase TDA10"/>
    <property type="match status" value="1"/>
</dbReference>
<evidence type="ECO:0000256" key="10">
    <source>
        <dbReference type="SAM" id="MobiDB-lite"/>
    </source>
</evidence>
<feature type="region of interest" description="Disordered" evidence="10">
    <location>
        <begin position="1"/>
        <end position="29"/>
    </location>
</feature>
<keyword evidence="13" id="KW-1185">Reference proteome</keyword>
<evidence type="ECO:0000256" key="5">
    <source>
        <dbReference type="ARBA" id="ARBA00022741"/>
    </source>
</evidence>
<evidence type="ECO:0000256" key="1">
    <source>
        <dbReference type="ARBA" id="ARBA00004123"/>
    </source>
</evidence>
<dbReference type="InterPro" id="IPR027417">
    <property type="entry name" value="P-loop_NTPase"/>
</dbReference>
<evidence type="ECO:0000256" key="9">
    <source>
        <dbReference type="ARBA" id="ARBA00061312"/>
    </source>
</evidence>
<dbReference type="RefSeq" id="XP_024727075.1">
    <property type="nucleotide sequence ID" value="XM_024876290.1"/>
</dbReference>
<dbReference type="AlphaFoldDB" id="A0A2J6SHC3"/>
<gene>
    <name evidence="12" type="ORF">K444DRAFT_547214</name>
</gene>
<keyword evidence="6 12" id="KW-0418">Kinase</keyword>
<dbReference type="GO" id="GO:0005634">
    <property type="term" value="C:nucleus"/>
    <property type="evidence" value="ECO:0007669"/>
    <property type="project" value="UniProtKB-SubCell"/>
</dbReference>
<keyword evidence="8" id="KW-0539">Nucleus</keyword>
<dbReference type="FunCoup" id="A0A2J6SHC3">
    <property type="interactions" value="343"/>
</dbReference>
<dbReference type="InterPro" id="IPR006083">
    <property type="entry name" value="PRK/URK"/>
</dbReference>
<dbReference type="GO" id="GO:0005737">
    <property type="term" value="C:cytoplasm"/>
    <property type="evidence" value="ECO:0007669"/>
    <property type="project" value="UniProtKB-SubCell"/>
</dbReference>
<keyword evidence="3" id="KW-0963">Cytoplasm</keyword>
<dbReference type="SUPFAM" id="SSF52540">
    <property type="entry name" value="P-loop containing nucleoside triphosphate hydrolases"/>
    <property type="match status" value="1"/>
</dbReference>
<evidence type="ECO:0000256" key="4">
    <source>
        <dbReference type="ARBA" id="ARBA00022679"/>
    </source>
</evidence>
<proteinExistence type="inferred from homology"/>
<sequence length="322" mass="36216">MSSSTAPENAVSNARITSPPNPKSKPEIIDDKSPHCIPFILRQLSLHQSSPQNANKPFFIGLNGVQGAGKTTLVSTLSSLLSTPPHSLPVLVCSIDDLYLSHSAQLALAEEHNENPLVQHRGEPGTHDMVLARNLFEALKKGKEVKVPEYDKSAYNGQGDRVAPCSWKSVNTPSQPKIQVVIFEGWCVGFRTLSSDEVKRKWEEGGVTLGRHRLQDLLFVNEKLREYEVLNDAFDAFIHIDAEETGYVYAWRQEQEEVLRREKGRGMSREEVERFVDGYYPAYELFTEKLRMGLFSGVDGGKGRQLRLVVGRDRRVKEVIEI</sequence>
<evidence type="ECO:0000313" key="12">
    <source>
        <dbReference type="EMBL" id="PMD50171.1"/>
    </source>
</evidence>
<protein>
    <submittedName>
        <fullName evidence="12">Uridine/cytidine kinase</fullName>
    </submittedName>
</protein>
<dbReference type="InParanoid" id="A0A2J6SHC3"/>
<feature type="domain" description="Phosphoribulokinase/uridine kinase" evidence="11">
    <location>
        <begin position="59"/>
        <end position="185"/>
    </location>
</feature>
<dbReference type="GO" id="GO:0005524">
    <property type="term" value="F:ATP binding"/>
    <property type="evidence" value="ECO:0007669"/>
    <property type="project" value="UniProtKB-KW"/>
</dbReference>
<accession>A0A2J6SHC3</accession>
<evidence type="ECO:0000313" key="13">
    <source>
        <dbReference type="Proteomes" id="UP000235371"/>
    </source>
</evidence>
<comment type="subcellular location">
    <subcellularLocation>
        <location evidence="2">Cytoplasm</location>
    </subcellularLocation>
    <subcellularLocation>
        <location evidence="1">Nucleus</location>
    </subcellularLocation>
</comment>
<evidence type="ECO:0000259" key="11">
    <source>
        <dbReference type="Pfam" id="PF00485"/>
    </source>
</evidence>
<dbReference type="STRING" id="1095630.A0A2J6SHC3"/>
<dbReference type="GeneID" id="36584369"/>
<dbReference type="Proteomes" id="UP000235371">
    <property type="component" value="Unassembled WGS sequence"/>
</dbReference>
<feature type="compositionally biased region" description="Polar residues" evidence="10">
    <location>
        <begin position="1"/>
        <end position="18"/>
    </location>
</feature>
<reference evidence="12 13" key="1">
    <citation type="submission" date="2016-04" db="EMBL/GenBank/DDBJ databases">
        <title>A degradative enzymes factory behind the ericoid mycorrhizal symbiosis.</title>
        <authorList>
            <consortium name="DOE Joint Genome Institute"/>
            <person name="Martino E."/>
            <person name="Morin E."/>
            <person name="Grelet G."/>
            <person name="Kuo A."/>
            <person name="Kohler A."/>
            <person name="Daghino S."/>
            <person name="Barry K."/>
            <person name="Choi C."/>
            <person name="Cichocki N."/>
            <person name="Clum A."/>
            <person name="Copeland A."/>
            <person name="Hainaut M."/>
            <person name="Haridas S."/>
            <person name="Labutti K."/>
            <person name="Lindquist E."/>
            <person name="Lipzen A."/>
            <person name="Khouja H.-R."/>
            <person name="Murat C."/>
            <person name="Ohm R."/>
            <person name="Olson A."/>
            <person name="Spatafora J."/>
            <person name="Veneault-Fourrey C."/>
            <person name="Henrissat B."/>
            <person name="Grigoriev I."/>
            <person name="Martin F."/>
            <person name="Perotto S."/>
        </authorList>
    </citation>
    <scope>NUCLEOTIDE SEQUENCE [LARGE SCALE GENOMIC DNA]</scope>
    <source>
        <strain evidence="12 13">E</strain>
    </source>
</reference>
<name>A0A2J6SHC3_9HELO</name>
<dbReference type="PANTHER" id="PTHR10285">
    <property type="entry name" value="URIDINE KINASE"/>
    <property type="match status" value="1"/>
</dbReference>
<evidence type="ECO:0000256" key="3">
    <source>
        <dbReference type="ARBA" id="ARBA00022490"/>
    </source>
</evidence>
<dbReference type="GO" id="GO:0016301">
    <property type="term" value="F:kinase activity"/>
    <property type="evidence" value="ECO:0007669"/>
    <property type="project" value="UniProtKB-KW"/>
</dbReference>
<keyword evidence="5" id="KW-0547">Nucleotide-binding</keyword>
<evidence type="ECO:0000256" key="7">
    <source>
        <dbReference type="ARBA" id="ARBA00022840"/>
    </source>
</evidence>
<comment type="similarity">
    <text evidence="9">Belongs to the GLYK kinase family.</text>
</comment>
<keyword evidence="4" id="KW-0808">Transferase</keyword>
<dbReference type="OrthoDB" id="347435at2759"/>
<dbReference type="Pfam" id="PF00485">
    <property type="entry name" value="PRK"/>
    <property type="match status" value="1"/>
</dbReference>